<evidence type="ECO:0000313" key="3">
    <source>
        <dbReference type="Proteomes" id="UP000003806"/>
    </source>
</evidence>
<dbReference type="EMBL" id="CM001376">
    <property type="protein sequence ID" value="EHM13394.1"/>
    <property type="molecule type" value="Genomic_DNA"/>
</dbReference>
<sequence length="332" mass="35103">MKKSEAVLAGYFGFDNLGDELLLLGTVSLFEQAGVSRSELIAASASPQKTAETYGLRTVDRWKVLSLFKALRGARRLVFAGGGIFQDRTSLRSVFYYAGLVALARLAGCRVWAIGQSVGPLEGGLARSLTRWALKRCSLLTVRDSESVEVCHQLGLACRLVPDLSLALTGLVSDEPSGGAMLLNVRPGHDDLAASAAAAAGQAAQQAGLPLIGVAMAPEDKRALEQACLVADVQLAEVVRPSVDDPTGIFARAKAAFGMRLHFGALALLTGRDYQAVSYDPKVAGFVRQWGGAVWSGGPAKCVPWKNRPALAGAAETLRRVLQEALTKEAGR</sequence>
<dbReference type="PANTHER" id="PTHR36836">
    <property type="entry name" value="COLANIC ACID BIOSYNTHESIS PROTEIN WCAK"/>
    <property type="match status" value="1"/>
</dbReference>
<dbReference type="InterPro" id="IPR007345">
    <property type="entry name" value="Polysacch_pyruvyl_Trfase"/>
</dbReference>
<accession>H0UL35</accession>
<dbReference type="Proteomes" id="UP000003806">
    <property type="component" value="Chromosome"/>
</dbReference>
<dbReference type="eggNOG" id="COG2327">
    <property type="taxonomic scope" value="Bacteria"/>
</dbReference>
<dbReference type="AlphaFoldDB" id="H0UL35"/>
<dbReference type="RefSeq" id="WP_008521468.1">
    <property type="nucleotide sequence ID" value="NZ_CM001376.1"/>
</dbReference>
<evidence type="ECO:0000313" key="2">
    <source>
        <dbReference type="EMBL" id="EHM13394.1"/>
    </source>
</evidence>
<dbReference type="HOGENOM" id="CLU_039510_0_0_0"/>
<reference evidence="2 3" key="1">
    <citation type="submission" date="2011-11" db="EMBL/GenBank/DDBJ databases">
        <title>The Noncontiguous Finished genome of Jonquetella anthropi DSM 22815.</title>
        <authorList>
            <consortium name="US DOE Joint Genome Institute (JGI-PGF)"/>
            <person name="Lucas S."/>
            <person name="Copeland A."/>
            <person name="Lapidus A."/>
            <person name="Glavina del Rio T."/>
            <person name="Dalin E."/>
            <person name="Tice H."/>
            <person name="Bruce D."/>
            <person name="Goodwin L."/>
            <person name="Pitluck S."/>
            <person name="Peters L."/>
            <person name="Mikhailova N."/>
            <person name="Held B."/>
            <person name="Kyrpides N."/>
            <person name="Mavromatis K."/>
            <person name="Ivanova N."/>
            <person name="Markowitz V."/>
            <person name="Cheng J.-F."/>
            <person name="Hugenholtz P."/>
            <person name="Woyke T."/>
            <person name="Wu D."/>
            <person name="Gronow S."/>
            <person name="Wellnitz S."/>
            <person name="Brambilla E."/>
            <person name="Klenk H.-P."/>
            <person name="Eisen J.A."/>
        </authorList>
    </citation>
    <scope>NUCLEOTIDE SEQUENCE [LARGE SCALE GENOMIC DNA]</scope>
    <source>
        <strain evidence="2 3">DSM 22815</strain>
    </source>
</reference>
<feature type="domain" description="Polysaccharide pyruvyl transferase" evidence="1">
    <location>
        <begin position="16"/>
        <end position="272"/>
    </location>
</feature>
<proteinExistence type="predicted"/>
<evidence type="ECO:0000259" key="1">
    <source>
        <dbReference type="Pfam" id="PF04230"/>
    </source>
</evidence>
<dbReference type="OrthoDB" id="3199616at2"/>
<name>H0UL35_9BACT</name>
<keyword evidence="3" id="KW-1185">Reference proteome</keyword>
<dbReference type="STRING" id="885272.JonanDRAFT_1023"/>
<dbReference type="PANTHER" id="PTHR36836:SF1">
    <property type="entry name" value="COLANIC ACID BIOSYNTHESIS PROTEIN WCAK"/>
    <property type="match status" value="1"/>
</dbReference>
<protein>
    <recommendedName>
        <fullName evidence="1">Polysaccharide pyruvyl transferase domain-containing protein</fullName>
    </recommendedName>
</protein>
<gene>
    <name evidence="2" type="ORF">JonanDRAFT_1023</name>
</gene>
<organism evidence="2 3">
    <name type="scientific">Jonquetella anthropi DSM 22815</name>
    <dbReference type="NCBI Taxonomy" id="885272"/>
    <lineage>
        <taxon>Bacteria</taxon>
        <taxon>Thermotogati</taxon>
        <taxon>Synergistota</taxon>
        <taxon>Synergistia</taxon>
        <taxon>Synergistales</taxon>
        <taxon>Dethiosulfovibrionaceae</taxon>
        <taxon>Jonquetella</taxon>
    </lineage>
</organism>
<dbReference type="Pfam" id="PF04230">
    <property type="entry name" value="PS_pyruv_trans"/>
    <property type="match status" value="1"/>
</dbReference>